<keyword evidence="1" id="KW-0436">Ligase</keyword>
<dbReference type="GO" id="GO:0016874">
    <property type="term" value="F:ligase activity"/>
    <property type="evidence" value="ECO:0007669"/>
    <property type="project" value="UniProtKB-KW"/>
</dbReference>
<comment type="caution">
    <text evidence="1">The sequence shown here is derived from an EMBL/GenBank/DDBJ whole genome shotgun (WGS) entry which is preliminary data.</text>
</comment>
<protein>
    <submittedName>
        <fullName evidence="1">Mur ligase</fullName>
    </submittedName>
</protein>
<organism evidence="1 2">
    <name type="scientific">Hydrogenophaga aromaticivorans</name>
    <dbReference type="NCBI Taxonomy" id="2610898"/>
    <lineage>
        <taxon>Bacteria</taxon>
        <taxon>Pseudomonadati</taxon>
        <taxon>Pseudomonadota</taxon>
        <taxon>Betaproteobacteria</taxon>
        <taxon>Burkholderiales</taxon>
        <taxon>Comamonadaceae</taxon>
        <taxon>Hydrogenophaga</taxon>
    </lineage>
</organism>
<gene>
    <name evidence="1" type="ORF">F3K02_03320</name>
</gene>
<dbReference type="SUPFAM" id="SSF48208">
    <property type="entry name" value="Six-hairpin glycosidases"/>
    <property type="match status" value="1"/>
</dbReference>
<evidence type="ECO:0000313" key="1">
    <source>
        <dbReference type="EMBL" id="NWF44285.1"/>
    </source>
</evidence>
<name>A0A7Y8GSY4_9BURK</name>
<proteinExistence type="predicted"/>
<reference evidence="1 2" key="1">
    <citation type="submission" date="2019-09" db="EMBL/GenBank/DDBJ databases">
        <title>Hydrogenophaga aromatica sp. nov., isolated from a para-xylene-degrading enrichment culture.</title>
        <authorList>
            <person name="Tancsics A."/>
            <person name="Banerjee S."/>
        </authorList>
    </citation>
    <scope>NUCLEOTIDE SEQUENCE [LARGE SCALE GENOMIC DNA]</scope>
    <source>
        <strain evidence="1 2">D2P1</strain>
    </source>
</reference>
<keyword evidence="2" id="KW-1185">Reference proteome</keyword>
<dbReference type="AlphaFoldDB" id="A0A7Y8GSY4"/>
<dbReference type="Gene3D" id="1.50.10.10">
    <property type="match status" value="1"/>
</dbReference>
<dbReference type="Proteomes" id="UP000545507">
    <property type="component" value="Unassembled WGS sequence"/>
</dbReference>
<dbReference type="RefSeq" id="WP_177133315.1">
    <property type="nucleotide sequence ID" value="NZ_VYGV01000004.1"/>
</dbReference>
<dbReference type="InterPro" id="IPR012341">
    <property type="entry name" value="6hp_glycosidase-like_sf"/>
</dbReference>
<evidence type="ECO:0000313" key="2">
    <source>
        <dbReference type="Proteomes" id="UP000545507"/>
    </source>
</evidence>
<dbReference type="InterPro" id="IPR008928">
    <property type="entry name" value="6-hairpin_glycosidase_sf"/>
</dbReference>
<dbReference type="GO" id="GO:0005975">
    <property type="term" value="P:carbohydrate metabolic process"/>
    <property type="evidence" value="ECO:0007669"/>
    <property type="project" value="InterPro"/>
</dbReference>
<sequence>MNDLLPSSTVPCLAALQRFGAERLRLPGGDQEVLFLSTSDGSERALTVLGRGADLAAAWLDAWAQWRQRQVGEAGLPRWVRVDRVIHVQAANWGQVRRLLAGTKTNYFALGIAWDAALAQACLPEELWGHACLYSGDINACVPSDENLRALTRRKFGRETGWPQDDATPLWLFQTKGVFVEGEGPVQLLDNEGVMDRVRRIDQPDATLVAEAVQRSADYLTRQVTLSGRWVYGWYPCFDRPVPSYNALRHASAAYSLLEAWDLTRQPAHLEAATRAIDHLCRELIKPVAVPTGEAHVAYLVDEGAEIKLGGNGVAILALAKRIELTGEARHLALIRPLAEGLLRMQDAATGAFVHVLEFPSLAVKEVHRTVYYDGEAAFGLLKAYELTGEHRYLEAVERAVEYFIQAQHWRSHDHWLAYAVNELTRLAPQERYFRLGLKNVSRHLGFIRQRITAYPTLLELMMAASAMLDRMDTLGLEPLALDPGFDRQAFEQALHQRARHLFSGYFFPELAMFFRSPARMVNTFFIRHYSFRVRIDDVQHYLSGLVAYHQRFLSGARTLAPSTAPELSASP</sequence>
<accession>A0A7Y8GSY4</accession>
<dbReference type="EMBL" id="VYGV01000004">
    <property type="protein sequence ID" value="NWF44285.1"/>
    <property type="molecule type" value="Genomic_DNA"/>
</dbReference>